<dbReference type="SUPFAM" id="SSF54534">
    <property type="entry name" value="FKBP-like"/>
    <property type="match status" value="2"/>
</dbReference>
<protein>
    <recommendedName>
        <fullName evidence="3 6">peptidylprolyl isomerase</fullName>
        <ecNumber evidence="3 6">5.2.1.8</ecNumber>
    </recommendedName>
</protein>
<comment type="similarity">
    <text evidence="2">Belongs to the FKBP-type PPIase family.</text>
</comment>
<reference evidence="10" key="1">
    <citation type="submission" date="2016-10" db="EMBL/GenBank/DDBJ databases">
        <authorList>
            <person name="Varghese N."/>
            <person name="Submissions S."/>
        </authorList>
    </citation>
    <scope>NUCLEOTIDE SEQUENCE [LARGE SCALE GENOMIC DNA]</scope>
    <source>
        <strain evidence="10">DSM 18733</strain>
    </source>
</reference>
<evidence type="ECO:0000256" key="3">
    <source>
        <dbReference type="ARBA" id="ARBA00013194"/>
    </source>
</evidence>
<sequence length="325" mass="35103">MKKTTLILGLAALTSLGATSCQSFKDGEGGMQYKIVKEESKTKIKEGDFISLGAIITTENDSLLNSSYEMEQPFYLAAQKPMYKGDIFTALSMLGEGDSAVFKLNIDSMVAKSGQPKPPFKGKYIVHTFKINKVIPKGKLTDSLFNMEVEKYIAQDREKAKNSEAGKIENYIKKNNLDVQTTASGLKYKIEKEGQGAKPNVGDTVVVHYTGRFLGGKVFDTSVKEEAKKPGGTYNAMREPYDPIKIPIGVGAVVPGWDEGLALLPKGAKALLVLPSKLAYGEQGSMGIQPYTPLAFSVEIIDIVPQKAKPAPTAAVPPSAGQNKK</sequence>
<dbReference type="RefSeq" id="WP_093326314.1">
    <property type="nucleotide sequence ID" value="NZ_FOAF01000003.1"/>
</dbReference>
<evidence type="ECO:0000313" key="10">
    <source>
        <dbReference type="Proteomes" id="UP000199421"/>
    </source>
</evidence>
<keyword evidence="10" id="KW-1185">Reference proteome</keyword>
<dbReference type="Proteomes" id="UP000199421">
    <property type="component" value="Unassembled WGS sequence"/>
</dbReference>
<dbReference type="OrthoDB" id="9814548at2"/>
<dbReference type="STRING" id="407022.SAMN05661044_03170"/>
<feature type="domain" description="PPIase FKBP-type" evidence="8">
    <location>
        <begin position="202"/>
        <end position="304"/>
    </location>
</feature>
<evidence type="ECO:0000256" key="6">
    <source>
        <dbReference type="PROSITE-ProRule" id="PRU00277"/>
    </source>
</evidence>
<dbReference type="AlphaFoldDB" id="A0A1H7SC57"/>
<dbReference type="InterPro" id="IPR001179">
    <property type="entry name" value="PPIase_FKBP_dom"/>
</dbReference>
<dbReference type="PANTHER" id="PTHR43811:SF19">
    <property type="entry name" value="39 KDA FK506-BINDING NUCLEAR PROTEIN"/>
    <property type="match status" value="1"/>
</dbReference>
<dbReference type="EC" id="5.2.1.8" evidence="3 6"/>
<proteinExistence type="inferred from homology"/>
<dbReference type="PROSITE" id="PS51257">
    <property type="entry name" value="PROKAR_LIPOPROTEIN"/>
    <property type="match status" value="1"/>
</dbReference>
<evidence type="ECO:0000256" key="1">
    <source>
        <dbReference type="ARBA" id="ARBA00000971"/>
    </source>
</evidence>
<comment type="catalytic activity">
    <reaction evidence="1 6">
        <text>[protein]-peptidylproline (omega=180) = [protein]-peptidylproline (omega=0)</text>
        <dbReference type="Rhea" id="RHEA:16237"/>
        <dbReference type="Rhea" id="RHEA-COMP:10747"/>
        <dbReference type="Rhea" id="RHEA-COMP:10748"/>
        <dbReference type="ChEBI" id="CHEBI:83833"/>
        <dbReference type="ChEBI" id="CHEBI:83834"/>
        <dbReference type="EC" id="5.2.1.8"/>
    </reaction>
</comment>
<evidence type="ECO:0000256" key="5">
    <source>
        <dbReference type="ARBA" id="ARBA00023235"/>
    </source>
</evidence>
<keyword evidence="4 6" id="KW-0697">Rotamase</keyword>
<accession>A0A1H7SC57</accession>
<feature type="chain" id="PRO_5011657176" description="peptidylprolyl isomerase" evidence="7">
    <location>
        <begin position="21"/>
        <end position="325"/>
    </location>
</feature>
<feature type="signal peptide" evidence="7">
    <location>
        <begin position="1"/>
        <end position="20"/>
    </location>
</feature>
<dbReference type="Pfam" id="PF00254">
    <property type="entry name" value="FKBP_C"/>
    <property type="match status" value="1"/>
</dbReference>
<evidence type="ECO:0000256" key="7">
    <source>
        <dbReference type="SAM" id="SignalP"/>
    </source>
</evidence>
<dbReference type="GO" id="GO:0003755">
    <property type="term" value="F:peptidyl-prolyl cis-trans isomerase activity"/>
    <property type="evidence" value="ECO:0007669"/>
    <property type="project" value="UniProtKB-KW"/>
</dbReference>
<evidence type="ECO:0000256" key="2">
    <source>
        <dbReference type="ARBA" id="ARBA00006577"/>
    </source>
</evidence>
<dbReference type="PROSITE" id="PS50059">
    <property type="entry name" value="FKBP_PPIASE"/>
    <property type="match status" value="1"/>
</dbReference>
<dbReference type="InterPro" id="IPR046357">
    <property type="entry name" value="PPIase_dom_sf"/>
</dbReference>
<evidence type="ECO:0000259" key="8">
    <source>
        <dbReference type="PROSITE" id="PS50059"/>
    </source>
</evidence>
<keyword evidence="5 6" id="KW-0413">Isomerase</keyword>
<dbReference type="Gene3D" id="3.10.50.40">
    <property type="match status" value="2"/>
</dbReference>
<keyword evidence="7" id="KW-0732">Signal</keyword>
<gene>
    <name evidence="9" type="ORF">SAMN05661044_03170</name>
</gene>
<dbReference type="PANTHER" id="PTHR43811">
    <property type="entry name" value="FKBP-TYPE PEPTIDYL-PROLYL CIS-TRANS ISOMERASE FKPA"/>
    <property type="match status" value="1"/>
</dbReference>
<evidence type="ECO:0000313" key="9">
    <source>
        <dbReference type="EMBL" id="SEL70200.1"/>
    </source>
</evidence>
<dbReference type="EMBL" id="FOAF01000003">
    <property type="protein sequence ID" value="SEL70200.1"/>
    <property type="molecule type" value="Genomic_DNA"/>
</dbReference>
<evidence type="ECO:0000256" key="4">
    <source>
        <dbReference type="ARBA" id="ARBA00023110"/>
    </source>
</evidence>
<organism evidence="9 10">
    <name type="scientific">Olivibacter domesticus</name>
    <name type="common">Pseudosphingobacterium domesticum</name>
    <dbReference type="NCBI Taxonomy" id="407022"/>
    <lineage>
        <taxon>Bacteria</taxon>
        <taxon>Pseudomonadati</taxon>
        <taxon>Bacteroidota</taxon>
        <taxon>Sphingobacteriia</taxon>
        <taxon>Sphingobacteriales</taxon>
        <taxon>Sphingobacteriaceae</taxon>
        <taxon>Olivibacter</taxon>
    </lineage>
</organism>
<name>A0A1H7SC57_OLID1</name>